<protein>
    <submittedName>
        <fullName evidence="2">Acetyltransferase</fullName>
    </submittedName>
</protein>
<dbReference type="Proteomes" id="UP000010797">
    <property type="component" value="Chromosome"/>
</dbReference>
<dbReference type="eggNOG" id="COG0456">
    <property type="taxonomic scope" value="Bacteria"/>
</dbReference>
<dbReference type="KEGG" id="ddl:Desdi_0288"/>
<reference evidence="3" key="1">
    <citation type="submission" date="2012-02" db="EMBL/GenBank/DDBJ databases">
        <title>Complete sequence of Desulfitobacterium dichloroeliminans LMG P-21439.</title>
        <authorList>
            <person name="Lucas S."/>
            <person name="Han J."/>
            <person name="Lapidus A."/>
            <person name="Cheng J.-F."/>
            <person name="Goodwin L."/>
            <person name="Pitluck S."/>
            <person name="Peters L."/>
            <person name="Ovchinnikova G."/>
            <person name="Teshima H."/>
            <person name="Detter J.C."/>
            <person name="Han C."/>
            <person name="Tapia R."/>
            <person name="Land M."/>
            <person name="Hauser L."/>
            <person name="Kyrpides N."/>
            <person name="Ivanova N."/>
            <person name="Pagani I."/>
            <person name="Kruse T."/>
            <person name="de Vos W.M."/>
            <person name="Boon N."/>
            <person name="Smidt H."/>
            <person name="Woyke T."/>
        </authorList>
    </citation>
    <scope>NUCLEOTIDE SEQUENCE [LARGE SCALE GENOMIC DNA]</scope>
    <source>
        <strain evidence="3">LMG P-21439 / DCA1</strain>
    </source>
</reference>
<feature type="domain" description="N-acetyltransferase" evidence="1">
    <location>
        <begin position="1"/>
        <end position="170"/>
    </location>
</feature>
<dbReference type="AlphaFoldDB" id="L0F3T2"/>
<dbReference type="InterPro" id="IPR016181">
    <property type="entry name" value="Acyl_CoA_acyltransferase"/>
</dbReference>
<dbReference type="STRING" id="871963.Desdi_0288"/>
<keyword evidence="2" id="KW-0808">Transferase</keyword>
<evidence type="ECO:0000313" key="2">
    <source>
        <dbReference type="EMBL" id="AGA67837.1"/>
    </source>
</evidence>
<dbReference type="HOGENOM" id="CLU_013985_13_0_9"/>
<evidence type="ECO:0000259" key="1">
    <source>
        <dbReference type="PROSITE" id="PS51186"/>
    </source>
</evidence>
<dbReference type="CDD" id="cd04301">
    <property type="entry name" value="NAT_SF"/>
    <property type="match status" value="1"/>
</dbReference>
<sequence>MEFRKAVHADLNSIMQIIAQSQAYFKEAGINQWQNNYPNPETIEDDIHNNHSYVLVDNEKVVATAAVSFDGEATYDTIYQGQWLSHHDYAVIHRLAVAKSYKGQGLSSLVIKSVEQLCRNRGVVSIKVDTHDENIAMQNLLRKNKFQYCGIIYLKDGNKRIAFEKLLSPDNT</sequence>
<dbReference type="RefSeq" id="WP_015260844.1">
    <property type="nucleotide sequence ID" value="NC_019903.1"/>
</dbReference>
<dbReference type="EMBL" id="CP003344">
    <property type="protein sequence ID" value="AGA67837.1"/>
    <property type="molecule type" value="Genomic_DNA"/>
</dbReference>
<name>L0F3T2_DESDL</name>
<dbReference type="Gene3D" id="3.40.630.30">
    <property type="match status" value="1"/>
</dbReference>
<proteinExistence type="predicted"/>
<keyword evidence="3" id="KW-1185">Reference proteome</keyword>
<dbReference type="GO" id="GO:0016747">
    <property type="term" value="F:acyltransferase activity, transferring groups other than amino-acyl groups"/>
    <property type="evidence" value="ECO:0007669"/>
    <property type="project" value="InterPro"/>
</dbReference>
<dbReference type="InterPro" id="IPR000182">
    <property type="entry name" value="GNAT_dom"/>
</dbReference>
<dbReference type="Pfam" id="PF00583">
    <property type="entry name" value="Acetyltransf_1"/>
    <property type="match status" value="1"/>
</dbReference>
<evidence type="ECO:0000313" key="3">
    <source>
        <dbReference type="Proteomes" id="UP000010797"/>
    </source>
</evidence>
<accession>L0F3T2</accession>
<gene>
    <name evidence="2" type="ordered locus">Desdi_0288</name>
</gene>
<dbReference type="PROSITE" id="PS51186">
    <property type="entry name" value="GNAT"/>
    <property type="match status" value="1"/>
</dbReference>
<dbReference type="SUPFAM" id="SSF55729">
    <property type="entry name" value="Acyl-CoA N-acyltransferases (Nat)"/>
    <property type="match status" value="1"/>
</dbReference>
<organism evidence="2 3">
    <name type="scientific">Desulfitobacterium dichloroeliminans (strain LMG P-21439 / DCA1)</name>
    <dbReference type="NCBI Taxonomy" id="871963"/>
    <lineage>
        <taxon>Bacteria</taxon>
        <taxon>Bacillati</taxon>
        <taxon>Bacillota</taxon>
        <taxon>Clostridia</taxon>
        <taxon>Eubacteriales</taxon>
        <taxon>Desulfitobacteriaceae</taxon>
        <taxon>Desulfitobacterium</taxon>
    </lineage>
</organism>
<dbReference type="OrthoDB" id="9796381at2"/>